<feature type="compositionally biased region" description="Polar residues" evidence="1">
    <location>
        <begin position="147"/>
        <end position="163"/>
    </location>
</feature>
<reference evidence="3" key="1">
    <citation type="journal article" date="2017" name="Genome Biol.">
        <title>Comparative genomics reveals high biological diversity and specific adaptations in the industrially and medically important fungal genus Aspergillus.</title>
        <authorList>
            <person name="de Vries R.P."/>
            <person name="Riley R."/>
            <person name="Wiebenga A."/>
            <person name="Aguilar-Osorio G."/>
            <person name="Amillis S."/>
            <person name="Uchima C.A."/>
            <person name="Anderluh G."/>
            <person name="Asadollahi M."/>
            <person name="Askin M."/>
            <person name="Barry K."/>
            <person name="Battaglia E."/>
            <person name="Bayram O."/>
            <person name="Benocci T."/>
            <person name="Braus-Stromeyer S.A."/>
            <person name="Caldana C."/>
            <person name="Canovas D."/>
            <person name="Cerqueira G.C."/>
            <person name="Chen F."/>
            <person name="Chen W."/>
            <person name="Choi C."/>
            <person name="Clum A."/>
            <person name="Dos Santos R.A."/>
            <person name="Damasio A.R."/>
            <person name="Diallinas G."/>
            <person name="Emri T."/>
            <person name="Fekete E."/>
            <person name="Flipphi M."/>
            <person name="Freyberg S."/>
            <person name="Gallo A."/>
            <person name="Gournas C."/>
            <person name="Habgood R."/>
            <person name="Hainaut M."/>
            <person name="Harispe M.L."/>
            <person name="Henrissat B."/>
            <person name="Hilden K.S."/>
            <person name="Hope R."/>
            <person name="Hossain A."/>
            <person name="Karabika E."/>
            <person name="Karaffa L."/>
            <person name="Karanyi Z."/>
            <person name="Krasevec N."/>
            <person name="Kuo A."/>
            <person name="Kusch H."/>
            <person name="LaButti K."/>
            <person name="Lagendijk E.L."/>
            <person name="Lapidus A."/>
            <person name="Levasseur A."/>
            <person name="Lindquist E."/>
            <person name="Lipzen A."/>
            <person name="Logrieco A.F."/>
            <person name="MacCabe A."/>
            <person name="Maekelae M.R."/>
            <person name="Malavazi I."/>
            <person name="Melin P."/>
            <person name="Meyer V."/>
            <person name="Mielnichuk N."/>
            <person name="Miskei M."/>
            <person name="Molnar A.P."/>
            <person name="Mule G."/>
            <person name="Ngan C.Y."/>
            <person name="Orejas M."/>
            <person name="Orosz E."/>
            <person name="Ouedraogo J.P."/>
            <person name="Overkamp K.M."/>
            <person name="Park H.-S."/>
            <person name="Perrone G."/>
            <person name="Piumi F."/>
            <person name="Punt P.J."/>
            <person name="Ram A.F."/>
            <person name="Ramon A."/>
            <person name="Rauscher S."/>
            <person name="Record E."/>
            <person name="Riano-Pachon D.M."/>
            <person name="Robert V."/>
            <person name="Roehrig J."/>
            <person name="Ruller R."/>
            <person name="Salamov A."/>
            <person name="Salih N.S."/>
            <person name="Samson R.A."/>
            <person name="Sandor E."/>
            <person name="Sanguinetti M."/>
            <person name="Schuetze T."/>
            <person name="Sepcic K."/>
            <person name="Shelest E."/>
            <person name="Sherlock G."/>
            <person name="Sophianopoulou V."/>
            <person name="Squina F.M."/>
            <person name="Sun H."/>
            <person name="Susca A."/>
            <person name="Todd R.B."/>
            <person name="Tsang A."/>
            <person name="Unkles S.E."/>
            <person name="van de Wiele N."/>
            <person name="van Rossen-Uffink D."/>
            <person name="Oliveira J.V."/>
            <person name="Vesth T.C."/>
            <person name="Visser J."/>
            <person name="Yu J.-H."/>
            <person name="Zhou M."/>
            <person name="Andersen M.R."/>
            <person name="Archer D.B."/>
            <person name="Baker S.E."/>
            <person name="Benoit I."/>
            <person name="Brakhage A.A."/>
            <person name="Braus G.H."/>
            <person name="Fischer R."/>
            <person name="Frisvad J.C."/>
            <person name="Goldman G.H."/>
            <person name="Houbraken J."/>
            <person name="Oakley B."/>
            <person name="Pocsi I."/>
            <person name="Scazzocchio C."/>
            <person name="Seiboth B."/>
            <person name="vanKuyk P.A."/>
            <person name="Wortman J."/>
            <person name="Dyer P.S."/>
            <person name="Grigoriev I.V."/>
        </authorList>
    </citation>
    <scope>NUCLEOTIDE SEQUENCE [LARGE SCALE GENOMIC DNA]</scope>
    <source>
        <strain evidence="3">CBS 506.65</strain>
    </source>
</reference>
<feature type="compositionally biased region" description="Low complexity" evidence="1">
    <location>
        <begin position="165"/>
        <end position="176"/>
    </location>
</feature>
<evidence type="ECO:0000313" key="3">
    <source>
        <dbReference type="Proteomes" id="UP000184188"/>
    </source>
</evidence>
<feature type="compositionally biased region" description="Polar residues" evidence="1">
    <location>
        <begin position="182"/>
        <end position="191"/>
    </location>
</feature>
<gene>
    <name evidence="2" type="ORF">ASPZODRAFT_126857</name>
</gene>
<evidence type="ECO:0000313" key="2">
    <source>
        <dbReference type="EMBL" id="OJJ50890.1"/>
    </source>
</evidence>
<feature type="compositionally biased region" description="Basic and acidic residues" evidence="1">
    <location>
        <begin position="269"/>
        <end position="279"/>
    </location>
</feature>
<organism evidence="2 3">
    <name type="scientific">Penicilliopsis zonata CBS 506.65</name>
    <dbReference type="NCBI Taxonomy" id="1073090"/>
    <lineage>
        <taxon>Eukaryota</taxon>
        <taxon>Fungi</taxon>
        <taxon>Dikarya</taxon>
        <taxon>Ascomycota</taxon>
        <taxon>Pezizomycotina</taxon>
        <taxon>Eurotiomycetes</taxon>
        <taxon>Eurotiomycetidae</taxon>
        <taxon>Eurotiales</taxon>
        <taxon>Aspergillaceae</taxon>
        <taxon>Penicilliopsis</taxon>
    </lineage>
</organism>
<dbReference type="OrthoDB" id="5324692at2759"/>
<evidence type="ECO:0000256" key="1">
    <source>
        <dbReference type="SAM" id="MobiDB-lite"/>
    </source>
</evidence>
<accession>A0A1L9SUJ8</accession>
<dbReference type="EMBL" id="KV878336">
    <property type="protein sequence ID" value="OJJ50890.1"/>
    <property type="molecule type" value="Genomic_DNA"/>
</dbReference>
<feature type="compositionally biased region" description="Low complexity" evidence="1">
    <location>
        <begin position="80"/>
        <end position="89"/>
    </location>
</feature>
<dbReference type="RefSeq" id="XP_022585400.1">
    <property type="nucleotide sequence ID" value="XM_022721598.1"/>
</dbReference>
<dbReference type="AlphaFoldDB" id="A0A1L9SUJ8"/>
<protein>
    <submittedName>
        <fullName evidence="2">Uncharacterized protein</fullName>
    </submittedName>
</protein>
<feature type="compositionally biased region" description="Low complexity" evidence="1">
    <location>
        <begin position="232"/>
        <end position="242"/>
    </location>
</feature>
<feature type="compositionally biased region" description="Pro residues" evidence="1">
    <location>
        <begin position="211"/>
        <end position="224"/>
    </location>
</feature>
<name>A0A1L9SUJ8_9EURO</name>
<feature type="compositionally biased region" description="Polar residues" evidence="1">
    <location>
        <begin position="104"/>
        <end position="134"/>
    </location>
</feature>
<feature type="compositionally biased region" description="Low complexity" evidence="1">
    <location>
        <begin position="366"/>
        <end position="377"/>
    </location>
</feature>
<dbReference type="GeneID" id="34608063"/>
<dbReference type="Proteomes" id="UP000184188">
    <property type="component" value="Unassembled WGS sequence"/>
</dbReference>
<dbReference type="STRING" id="1073090.A0A1L9SUJ8"/>
<keyword evidence="3" id="KW-1185">Reference proteome</keyword>
<feature type="compositionally biased region" description="Polar residues" evidence="1">
    <location>
        <begin position="327"/>
        <end position="342"/>
    </location>
</feature>
<dbReference type="VEuPathDB" id="FungiDB:ASPZODRAFT_126857"/>
<sequence>MPFFTRLRPRWPPSPCVEDEIQSLSRELHGATILKQESREDVCVRGTVDQYPLIITLHTEASSSSTIVTESIVDQKTQKKSPSQKTTPPVIKERPAVQPPRPTVASNCTASIPGTSVNDKSSAKSYNGVSTQPPKTGRIVNDKPPLRSSNGEVPTQPPRSSKPATVVQNTVPVTQQIPHPNATVSASTQEVNAPRRSSTAHERAATASSAAPPPRQSPPPPPPHKGATRQPSGRSRSGSIRFGHSEQRSSTYQPVSKTPGYVSDSATANHREPRGRTTEQRTAPQDHLLFKQPVTSPTLAERLEEKLRRRHELRDVESDANHGAQAATITAANVNSQQSLAPNVSAAPKQSIPRRPSQRKKDTNVSSSASQFPAPSFENSRDSPKGDDESVNGYHLKRPSSTSPQPSPSCRPGKEADPFEESFAAASQAPEVSSQVPPNGQLTRSKSLNKSSADHARRSVAFFDEEIPRASQPRRRSQSSRRGSPSKEIGASTPSSTSSLCLLPCPRSTPTAGHQDWYTIKGLTHLDICPSCMTQVGQSKFRDFFIPSLPKPRDQAVRCSLSEPWTRLAWLQTIKKQHDDLEMLYHVSRPPPGSFHCPGHTVAEEYWYRVVDPDTGMFLPKFNVCPACVRSIRILMPAHRDTFKCSSVPQERVCDMATHSPRFVQFIDLLDMAANRAEFAATANGNNNNSGGGGGSGASTSTINTAGIPDMREFLAYARRKVVLRDCRRDRLILSAWHYIPQLPELTACEDCYDDVIWPLARANKPLARMFSTSMRLLPGDGPTSCREASCQLYSPRMRAKFREAVAKNDFTYLRLMALRRFDAEQRFRDRRQGLLEDEARGYNRETELRKNAEEWKKWE</sequence>
<feature type="compositionally biased region" description="Basic and acidic residues" evidence="1">
    <location>
        <begin position="379"/>
        <end position="388"/>
    </location>
</feature>
<feature type="region of interest" description="Disordered" evidence="1">
    <location>
        <begin position="72"/>
        <end position="500"/>
    </location>
</feature>
<proteinExistence type="predicted"/>
<feature type="compositionally biased region" description="Polar residues" evidence="1">
    <location>
        <begin position="430"/>
        <end position="451"/>
    </location>
</feature>
<feature type="compositionally biased region" description="Basic and acidic residues" evidence="1">
    <location>
        <begin position="301"/>
        <end position="320"/>
    </location>
</feature>
<feature type="compositionally biased region" description="Low complexity" evidence="1">
    <location>
        <begin position="399"/>
        <end position="411"/>
    </location>
</feature>